<sequence length="88" mass="10129">MHHLWTIPELLDLVLNELQEADLPNMARVCKAFWAPTVRLIWQLVPSLSNLLSLFPEERQHVYRSSSPEPWEVVSPVGKAPTLRMGEI</sequence>
<evidence type="ECO:0008006" key="3">
    <source>
        <dbReference type="Google" id="ProtNLM"/>
    </source>
</evidence>
<dbReference type="Proteomes" id="UP000054248">
    <property type="component" value="Unassembled WGS sequence"/>
</dbReference>
<proteinExistence type="predicted"/>
<dbReference type="EMBL" id="KN823180">
    <property type="protein sequence ID" value="KIO20289.1"/>
    <property type="molecule type" value="Genomic_DNA"/>
</dbReference>
<protein>
    <recommendedName>
        <fullName evidence="3">F-box domain-containing protein</fullName>
    </recommendedName>
</protein>
<dbReference type="OrthoDB" id="3543113at2759"/>
<reference evidence="2" key="2">
    <citation type="submission" date="2015-01" db="EMBL/GenBank/DDBJ databases">
        <title>Evolutionary Origins and Diversification of the Mycorrhizal Mutualists.</title>
        <authorList>
            <consortium name="DOE Joint Genome Institute"/>
            <consortium name="Mycorrhizal Genomics Consortium"/>
            <person name="Kohler A."/>
            <person name="Kuo A."/>
            <person name="Nagy L.G."/>
            <person name="Floudas D."/>
            <person name="Copeland A."/>
            <person name="Barry K.W."/>
            <person name="Cichocki N."/>
            <person name="Veneault-Fourrey C."/>
            <person name="LaButti K."/>
            <person name="Lindquist E.A."/>
            <person name="Lipzen A."/>
            <person name="Lundell T."/>
            <person name="Morin E."/>
            <person name="Murat C."/>
            <person name="Riley R."/>
            <person name="Ohm R."/>
            <person name="Sun H."/>
            <person name="Tunlid A."/>
            <person name="Henrissat B."/>
            <person name="Grigoriev I.V."/>
            <person name="Hibbett D.S."/>
            <person name="Martin F."/>
        </authorList>
    </citation>
    <scope>NUCLEOTIDE SEQUENCE [LARGE SCALE GENOMIC DNA]</scope>
    <source>
        <strain evidence="2">MUT 4182</strain>
    </source>
</reference>
<keyword evidence="2" id="KW-1185">Reference proteome</keyword>
<evidence type="ECO:0000313" key="1">
    <source>
        <dbReference type="EMBL" id="KIO20289.1"/>
    </source>
</evidence>
<name>A0A0C3Q8X4_9AGAM</name>
<gene>
    <name evidence="1" type="ORF">M407DRAFT_30079</name>
</gene>
<evidence type="ECO:0000313" key="2">
    <source>
        <dbReference type="Proteomes" id="UP000054248"/>
    </source>
</evidence>
<accession>A0A0C3Q8X4</accession>
<organism evidence="1 2">
    <name type="scientific">Tulasnella calospora MUT 4182</name>
    <dbReference type="NCBI Taxonomy" id="1051891"/>
    <lineage>
        <taxon>Eukaryota</taxon>
        <taxon>Fungi</taxon>
        <taxon>Dikarya</taxon>
        <taxon>Basidiomycota</taxon>
        <taxon>Agaricomycotina</taxon>
        <taxon>Agaricomycetes</taxon>
        <taxon>Cantharellales</taxon>
        <taxon>Tulasnellaceae</taxon>
        <taxon>Tulasnella</taxon>
    </lineage>
</organism>
<dbReference type="HOGENOM" id="CLU_2470725_0_0_1"/>
<reference evidence="1 2" key="1">
    <citation type="submission" date="2014-04" db="EMBL/GenBank/DDBJ databases">
        <authorList>
            <consortium name="DOE Joint Genome Institute"/>
            <person name="Kuo A."/>
            <person name="Girlanda M."/>
            <person name="Perotto S."/>
            <person name="Kohler A."/>
            <person name="Nagy L.G."/>
            <person name="Floudas D."/>
            <person name="Copeland A."/>
            <person name="Barry K.W."/>
            <person name="Cichocki N."/>
            <person name="Veneault-Fourrey C."/>
            <person name="LaButti K."/>
            <person name="Lindquist E.A."/>
            <person name="Lipzen A."/>
            <person name="Lundell T."/>
            <person name="Morin E."/>
            <person name="Murat C."/>
            <person name="Sun H."/>
            <person name="Tunlid A."/>
            <person name="Henrissat B."/>
            <person name="Grigoriev I.V."/>
            <person name="Hibbett D.S."/>
            <person name="Martin F."/>
            <person name="Nordberg H.P."/>
            <person name="Cantor M.N."/>
            <person name="Hua S.X."/>
        </authorList>
    </citation>
    <scope>NUCLEOTIDE SEQUENCE [LARGE SCALE GENOMIC DNA]</scope>
    <source>
        <strain evidence="1 2">MUT 4182</strain>
    </source>
</reference>
<dbReference type="AlphaFoldDB" id="A0A0C3Q8X4"/>